<dbReference type="GO" id="GO:0015562">
    <property type="term" value="F:efflux transmembrane transporter activity"/>
    <property type="evidence" value="ECO:0007669"/>
    <property type="project" value="TreeGrafter"/>
</dbReference>
<dbReference type="Gene3D" id="2.40.50.100">
    <property type="match status" value="1"/>
</dbReference>
<dbReference type="Gene3D" id="2.40.30.170">
    <property type="match status" value="1"/>
</dbReference>
<dbReference type="Gene3D" id="2.40.420.20">
    <property type="match status" value="1"/>
</dbReference>
<dbReference type="AlphaFoldDB" id="A0A1W1XHE9"/>
<dbReference type="Gene3D" id="1.10.287.470">
    <property type="entry name" value="Helix hairpin bin"/>
    <property type="match status" value="1"/>
</dbReference>
<evidence type="ECO:0000256" key="1">
    <source>
        <dbReference type="ARBA" id="ARBA00009477"/>
    </source>
</evidence>
<keyword evidence="6" id="KW-1185">Reference proteome</keyword>
<dbReference type="GO" id="GO:1990281">
    <property type="term" value="C:efflux pump complex"/>
    <property type="evidence" value="ECO:0007669"/>
    <property type="project" value="TreeGrafter"/>
</dbReference>
<feature type="signal peptide" evidence="2">
    <location>
        <begin position="1"/>
        <end position="22"/>
    </location>
</feature>
<feature type="domain" description="YknX-like C-terminal permuted SH3-like" evidence="4">
    <location>
        <begin position="293"/>
        <end position="362"/>
    </location>
</feature>
<feature type="chain" id="PRO_5010697883" evidence="2">
    <location>
        <begin position="23"/>
        <end position="379"/>
    </location>
</feature>
<dbReference type="RefSeq" id="WP_084090253.1">
    <property type="nucleotide sequence ID" value="NZ_FWXD01000008.1"/>
</dbReference>
<dbReference type="Proteomes" id="UP000192761">
    <property type="component" value="Unassembled WGS sequence"/>
</dbReference>
<organism evidence="5 6">
    <name type="scientific">Andreprevotia lacus DSM 23236</name>
    <dbReference type="NCBI Taxonomy" id="1121001"/>
    <lineage>
        <taxon>Bacteria</taxon>
        <taxon>Pseudomonadati</taxon>
        <taxon>Pseudomonadota</taxon>
        <taxon>Betaproteobacteria</taxon>
        <taxon>Neisseriales</taxon>
        <taxon>Chitinibacteraceae</taxon>
        <taxon>Andreprevotia</taxon>
    </lineage>
</organism>
<dbReference type="PANTHER" id="PTHR30469:SF15">
    <property type="entry name" value="HLYD FAMILY OF SECRETION PROTEINS"/>
    <property type="match status" value="1"/>
</dbReference>
<dbReference type="NCBIfam" id="TIGR01730">
    <property type="entry name" value="RND_mfp"/>
    <property type="match status" value="1"/>
</dbReference>
<dbReference type="Pfam" id="PF25989">
    <property type="entry name" value="YknX_C"/>
    <property type="match status" value="1"/>
</dbReference>
<feature type="domain" description="Multidrug resistance protein MdtA-like barrel-sandwich hybrid" evidence="3">
    <location>
        <begin position="70"/>
        <end position="206"/>
    </location>
</feature>
<comment type="similarity">
    <text evidence="1">Belongs to the membrane fusion protein (MFP) (TC 8.A.1) family.</text>
</comment>
<accession>A0A1W1XHE9</accession>
<reference evidence="5 6" key="1">
    <citation type="submission" date="2017-04" db="EMBL/GenBank/DDBJ databases">
        <authorList>
            <person name="Afonso C.L."/>
            <person name="Miller P.J."/>
            <person name="Scott M.A."/>
            <person name="Spackman E."/>
            <person name="Goraichik I."/>
            <person name="Dimitrov K.M."/>
            <person name="Suarez D.L."/>
            <person name="Swayne D.E."/>
        </authorList>
    </citation>
    <scope>NUCLEOTIDE SEQUENCE [LARGE SCALE GENOMIC DNA]</scope>
    <source>
        <strain evidence="5 6">DSM 23236</strain>
    </source>
</reference>
<evidence type="ECO:0000259" key="3">
    <source>
        <dbReference type="Pfam" id="PF25917"/>
    </source>
</evidence>
<keyword evidence="2" id="KW-0732">Signal</keyword>
<dbReference type="InterPro" id="IPR006143">
    <property type="entry name" value="RND_pump_MFP"/>
</dbReference>
<dbReference type="STRING" id="1121001.SAMN02745857_01583"/>
<dbReference type="InterPro" id="IPR058625">
    <property type="entry name" value="MdtA-like_BSH"/>
</dbReference>
<dbReference type="PANTHER" id="PTHR30469">
    <property type="entry name" value="MULTIDRUG RESISTANCE PROTEIN MDTA"/>
    <property type="match status" value="1"/>
</dbReference>
<evidence type="ECO:0000313" key="5">
    <source>
        <dbReference type="EMBL" id="SMC23380.1"/>
    </source>
</evidence>
<dbReference type="PROSITE" id="PS51257">
    <property type="entry name" value="PROKAR_LIPOPROTEIN"/>
    <property type="match status" value="1"/>
</dbReference>
<dbReference type="EMBL" id="FWXD01000008">
    <property type="protein sequence ID" value="SMC23380.1"/>
    <property type="molecule type" value="Genomic_DNA"/>
</dbReference>
<proteinExistence type="inferred from homology"/>
<dbReference type="InterPro" id="IPR058637">
    <property type="entry name" value="YknX-like_C"/>
</dbReference>
<evidence type="ECO:0000256" key="2">
    <source>
        <dbReference type="SAM" id="SignalP"/>
    </source>
</evidence>
<sequence>MMMRYKPLHAFLLVLPALSCVALTGCDNAVSAPDAKQESKPALAVSLVAPRTQPWSETISASGTIQAWQQVSIGAEINGVRMVDVLASVGDTVRKGQLLAKLDDAGIRVDLALQRALLDEAQANYAQAQLSYERAKKLDESRAISRQDLLGYETAAKTGAAKLAVAKAQVEGLELKLQYTRIVAPDDGVIAASNASVGAMSDAGGELFKLIRKGRIEWRAELRPEQQARIEVGQDVTLHDPLGQAVQGKVRQLAPTADRDSRSALVYVDVAPSKVLKPGVLVTGEFAIANKPAMTVPQTALVLRDGFNYVMRVDPAQLVKPVKVAVGARRGKDVEITDGLTVNDRVVAQGGAFLQEGDKVSVVDGANAAKDKPASKGKS</sequence>
<name>A0A1W1XHE9_9NEIS</name>
<dbReference type="Pfam" id="PF25917">
    <property type="entry name" value="BSH_RND"/>
    <property type="match status" value="1"/>
</dbReference>
<protein>
    <submittedName>
        <fullName evidence="5">RND family efflux transporter, MFP subunit</fullName>
    </submittedName>
</protein>
<gene>
    <name evidence="5" type="ORF">SAMN02745857_01583</name>
</gene>
<dbReference type="SUPFAM" id="SSF111369">
    <property type="entry name" value="HlyD-like secretion proteins"/>
    <property type="match status" value="1"/>
</dbReference>
<evidence type="ECO:0000313" key="6">
    <source>
        <dbReference type="Proteomes" id="UP000192761"/>
    </source>
</evidence>
<evidence type="ECO:0000259" key="4">
    <source>
        <dbReference type="Pfam" id="PF25989"/>
    </source>
</evidence>